<sequence length="49" mass="5044">MENSLVLSSLAFLKDMNADSAPGFAGNCHCIVGQPEPNKTGIAHKSNAG</sequence>
<evidence type="ECO:0000313" key="1">
    <source>
        <dbReference type="EMBL" id="JAE15303.1"/>
    </source>
</evidence>
<protein>
    <submittedName>
        <fullName evidence="1">Uncharacterized protein</fullName>
    </submittedName>
</protein>
<organism evidence="1">
    <name type="scientific">Arundo donax</name>
    <name type="common">Giant reed</name>
    <name type="synonym">Donax arundinaceus</name>
    <dbReference type="NCBI Taxonomy" id="35708"/>
    <lineage>
        <taxon>Eukaryota</taxon>
        <taxon>Viridiplantae</taxon>
        <taxon>Streptophyta</taxon>
        <taxon>Embryophyta</taxon>
        <taxon>Tracheophyta</taxon>
        <taxon>Spermatophyta</taxon>
        <taxon>Magnoliopsida</taxon>
        <taxon>Liliopsida</taxon>
        <taxon>Poales</taxon>
        <taxon>Poaceae</taxon>
        <taxon>PACMAD clade</taxon>
        <taxon>Arundinoideae</taxon>
        <taxon>Arundineae</taxon>
        <taxon>Arundo</taxon>
    </lineage>
</organism>
<reference evidence="1" key="2">
    <citation type="journal article" date="2015" name="Data Brief">
        <title>Shoot transcriptome of the giant reed, Arundo donax.</title>
        <authorList>
            <person name="Barrero R.A."/>
            <person name="Guerrero F.D."/>
            <person name="Moolhuijzen P."/>
            <person name="Goolsby J.A."/>
            <person name="Tidwell J."/>
            <person name="Bellgard S.E."/>
            <person name="Bellgard M.I."/>
        </authorList>
    </citation>
    <scope>NUCLEOTIDE SEQUENCE</scope>
    <source>
        <tissue evidence="1">Shoot tissue taken approximately 20 cm above the soil surface</tissue>
    </source>
</reference>
<accession>A0A0A9G3R4</accession>
<name>A0A0A9G3R4_ARUDO</name>
<reference evidence="1" key="1">
    <citation type="submission" date="2014-09" db="EMBL/GenBank/DDBJ databases">
        <authorList>
            <person name="Magalhaes I.L.F."/>
            <person name="Oliveira U."/>
            <person name="Santos F.R."/>
            <person name="Vidigal T.H.D.A."/>
            <person name="Brescovit A.D."/>
            <person name="Santos A.J."/>
        </authorList>
    </citation>
    <scope>NUCLEOTIDE SEQUENCE</scope>
    <source>
        <tissue evidence="1">Shoot tissue taken approximately 20 cm above the soil surface</tissue>
    </source>
</reference>
<dbReference type="EMBL" id="GBRH01182593">
    <property type="protein sequence ID" value="JAE15303.1"/>
    <property type="molecule type" value="Transcribed_RNA"/>
</dbReference>
<proteinExistence type="predicted"/>
<dbReference type="AlphaFoldDB" id="A0A0A9G3R4"/>